<organism evidence="2">
    <name type="scientific">marine metagenome</name>
    <dbReference type="NCBI Taxonomy" id="408172"/>
    <lineage>
        <taxon>unclassified sequences</taxon>
        <taxon>metagenomes</taxon>
        <taxon>ecological metagenomes</taxon>
    </lineage>
</organism>
<feature type="region of interest" description="Disordered" evidence="1">
    <location>
        <begin position="115"/>
        <end position="140"/>
    </location>
</feature>
<feature type="non-terminal residue" evidence="2">
    <location>
        <position position="243"/>
    </location>
</feature>
<evidence type="ECO:0000313" key="2">
    <source>
        <dbReference type="EMBL" id="SVB47778.1"/>
    </source>
</evidence>
<accession>A0A382EAP5</accession>
<gene>
    <name evidence="2" type="ORF">METZ01_LOCUS200632</name>
</gene>
<proteinExistence type="predicted"/>
<evidence type="ECO:0000256" key="1">
    <source>
        <dbReference type="SAM" id="MobiDB-lite"/>
    </source>
</evidence>
<dbReference type="AlphaFoldDB" id="A0A382EAP5"/>
<feature type="non-terminal residue" evidence="2">
    <location>
        <position position="1"/>
    </location>
</feature>
<reference evidence="2" key="1">
    <citation type="submission" date="2018-05" db="EMBL/GenBank/DDBJ databases">
        <authorList>
            <person name="Lanie J.A."/>
            <person name="Ng W.-L."/>
            <person name="Kazmierczak K.M."/>
            <person name="Andrzejewski T.M."/>
            <person name="Davidsen T.M."/>
            <person name="Wayne K.J."/>
            <person name="Tettelin H."/>
            <person name="Glass J.I."/>
            <person name="Rusch D."/>
            <person name="Podicherti R."/>
            <person name="Tsui H.-C.T."/>
            <person name="Winkler M.E."/>
        </authorList>
    </citation>
    <scope>NUCLEOTIDE SEQUENCE</scope>
</reference>
<name>A0A382EAP5_9ZZZZ</name>
<sequence length="243" mass="28361">VDHSSIIFDFELDFLEQYQTETLLQILKDKYGKGTRIKASEDRSFDYVCPCPVHEDGRNPNGRVTFSQDGTLRLYCNGACSLEEKNTWFFEQLLERVELDTDQLAEKVKHQLEELKQEIPPRHLKPRDQSALPDDEPVASEWNQPDPFLEEFLKMAQLCLTPEYRESLKKLGYGERTISRAGFISGSPTQYQKLPQEFLGKRLNEFRSENRIFKSRVACFIFPHFNQSNQLWSLTITPVFKGQ</sequence>
<dbReference type="EMBL" id="UINC01043568">
    <property type="protein sequence ID" value="SVB47778.1"/>
    <property type="molecule type" value="Genomic_DNA"/>
</dbReference>
<protein>
    <submittedName>
        <fullName evidence="2">Uncharacterized protein</fullName>
    </submittedName>
</protein>